<feature type="signal peptide" evidence="1">
    <location>
        <begin position="1"/>
        <end position="21"/>
    </location>
</feature>
<protein>
    <submittedName>
        <fullName evidence="2">Uncharacterized protein</fullName>
    </submittedName>
</protein>
<evidence type="ECO:0000256" key="1">
    <source>
        <dbReference type="SAM" id="SignalP"/>
    </source>
</evidence>
<name>A0ABN5CPF7_PSEO7</name>
<organism evidence="2 3">
    <name type="scientific">Pseudoalteromonas piscicida</name>
    <dbReference type="NCBI Taxonomy" id="43662"/>
    <lineage>
        <taxon>Bacteria</taxon>
        <taxon>Pseudomonadati</taxon>
        <taxon>Pseudomonadota</taxon>
        <taxon>Gammaproteobacteria</taxon>
        <taxon>Alteromonadales</taxon>
        <taxon>Pseudoalteromonadaceae</taxon>
        <taxon>Pseudoalteromonas</taxon>
    </lineage>
</organism>
<sequence>MKYFLYLSVLIMSLCSTYVHAERTVLCNACSPEHSQKLVEEVTRYEGERIYVVDLVHSSPKITLYKSVLDLSTDEVTAPNKYHAFSIEYHGPDSVMSQQLKEKLIEVQKTVEVLRKRTAEITLLVNEEFESAFQIALPEHNFISKIATRIKTDKKVKNQFTLIHTQLKQLKADLGLDIGLSSLGLNLKPVLVINFKDGTNAWVKLDLLTTNGTSVAVEGSLIKALDKQGQIIPIGGGVLGVRLWAKDRALNEETAGSMKWLTEWLSRVEDRGVPIYNSDNSGQGNASTSIKDCHVVITRNKKGQEQVSLVCS</sequence>
<dbReference type="RefSeq" id="WP_010368745.1">
    <property type="nucleotide sequence ID" value="NZ_CP011924.1"/>
</dbReference>
<evidence type="ECO:0000313" key="2">
    <source>
        <dbReference type="EMBL" id="ATD08851.1"/>
    </source>
</evidence>
<keyword evidence="1" id="KW-0732">Signal</keyword>
<feature type="chain" id="PRO_5047514748" evidence="1">
    <location>
        <begin position="22"/>
        <end position="312"/>
    </location>
</feature>
<keyword evidence="3" id="KW-1185">Reference proteome</keyword>
<evidence type="ECO:0000313" key="3">
    <source>
        <dbReference type="Proteomes" id="UP000016521"/>
    </source>
</evidence>
<dbReference type="Proteomes" id="UP000016521">
    <property type="component" value="Chromosome I"/>
</dbReference>
<accession>A0ABN5CPF7</accession>
<gene>
    <name evidence="2" type="ORF">PPIS_a4187</name>
</gene>
<proteinExistence type="predicted"/>
<dbReference type="EMBL" id="CP011924">
    <property type="protein sequence ID" value="ATD08851.1"/>
    <property type="molecule type" value="Genomic_DNA"/>
</dbReference>
<reference evidence="2 3" key="1">
    <citation type="submission" date="2015-06" db="EMBL/GenBank/DDBJ databases">
        <authorList>
            <person name="Xie B.-B."/>
            <person name="Rong J.-C."/>
            <person name="Qin Q.-L."/>
            <person name="Zhang Y.-Z."/>
        </authorList>
    </citation>
    <scope>NUCLEOTIDE SEQUENCE [LARGE SCALE GENOMIC DNA]</scope>
    <source>
        <strain evidence="2 3">JCM 20779</strain>
    </source>
</reference>